<proteinExistence type="predicted"/>
<dbReference type="EMBL" id="CP054257">
    <property type="protein sequence ID" value="QTQ12860.1"/>
    <property type="molecule type" value="Genomic_DNA"/>
</dbReference>
<evidence type="ECO:0000313" key="1">
    <source>
        <dbReference type="EMBL" id="QTQ12860.1"/>
    </source>
</evidence>
<reference evidence="1" key="2">
    <citation type="journal article" date="2021" name="Microbiol. Resour. Announc.">
        <title>Complete Genome Sequences of Three Human Oral Treponema parvum Isolates.</title>
        <authorList>
            <person name="Zeng H."/>
            <person name="Watt R.M."/>
        </authorList>
    </citation>
    <scope>NUCLEOTIDE SEQUENCE</scope>
    <source>
        <strain evidence="1">ATCC 700773</strain>
    </source>
</reference>
<evidence type="ECO:0000313" key="2">
    <source>
        <dbReference type="Proteomes" id="UP000671995"/>
    </source>
</evidence>
<organism evidence="1 2">
    <name type="scientific">Treponema parvum</name>
    <dbReference type="NCBI Taxonomy" id="138851"/>
    <lineage>
        <taxon>Bacteria</taxon>
        <taxon>Pseudomonadati</taxon>
        <taxon>Spirochaetota</taxon>
        <taxon>Spirochaetia</taxon>
        <taxon>Spirochaetales</taxon>
        <taxon>Treponemataceae</taxon>
        <taxon>Treponema</taxon>
    </lineage>
</organism>
<reference evidence="1" key="1">
    <citation type="submission" date="2020-05" db="EMBL/GenBank/DDBJ databases">
        <authorList>
            <person name="Zeng H."/>
            <person name="Chan Y.K."/>
            <person name="Watt R.M."/>
        </authorList>
    </citation>
    <scope>NUCLEOTIDE SEQUENCE</scope>
    <source>
        <strain evidence="1">ATCC 700773</strain>
    </source>
</reference>
<sequence>MCWKCGNSIAQGTFISRTSECPVCGADLHSCKNCRFYSPGAYYDCRETVSELVRDKEKSNFCDNFTIKLVFSGISEKNGATGKKGSEAGQSARDAFNSLFGSLICP</sequence>
<accession>A0A975F1E4</accession>
<dbReference type="AlphaFoldDB" id="A0A975F1E4"/>
<dbReference type="Proteomes" id="UP000671995">
    <property type="component" value="Chromosome"/>
</dbReference>
<gene>
    <name evidence="1" type="ORF">HRI96_03870</name>
</gene>
<name>A0A975F1E4_9SPIR</name>
<protein>
    <submittedName>
        <fullName evidence="1">Uncharacterized protein</fullName>
    </submittedName>
</protein>